<evidence type="ECO:0000313" key="11">
    <source>
        <dbReference type="EMBL" id="KAL3518608.1"/>
    </source>
</evidence>
<evidence type="ECO:0000256" key="7">
    <source>
        <dbReference type="SAM" id="Coils"/>
    </source>
</evidence>
<feature type="domain" description="Xrn1 N-terminal" evidence="9">
    <location>
        <begin position="1"/>
        <end position="239"/>
    </location>
</feature>
<dbReference type="InterPro" id="IPR027073">
    <property type="entry name" value="5_3_exoribonuclease"/>
</dbReference>
<proteinExistence type="inferred from homology"/>
<dbReference type="GO" id="GO:0006397">
    <property type="term" value="P:mRNA processing"/>
    <property type="evidence" value="ECO:0007669"/>
    <property type="project" value="UniProtKB-UniRule"/>
</dbReference>
<comment type="function">
    <text evidence="6">Possesses 5'-&gt;3' exoribonuclease activity. Acts as an endogenous post-transcriptional gene silencing (PTGS) suppressor.</text>
</comment>
<dbReference type="Gene3D" id="3.40.50.12390">
    <property type="match status" value="1"/>
</dbReference>
<sequence>MGVPSFYRWLVNKYPKIVSVASEEKNPNGLEFDNLYLDMNGIIHPCFHPEDNLFPPTTFEDVFSNIYDYIDKLFNIVRPRKLLYMAIDGVAPRAKMNQQRSRRFRTAKDNEVAEEVENMFRKQFKMEGKKILPKEESELSDSNVITPGTEFMYLLSKKLQCYIKHQMVNDSRWNGIKVILSDANVPGEGEHKIMSFIRAQRCSEGYDPNTRHCLYGLDADLIMLVLATHEVHFSILREEVLVQEDTVNSISEIERSARKAEAYSGKCRGWFKQNPGLVPEPGSSRHTPEVALGSKNSDRFNEDSNEIKRRAPVMKKPFQYLHVWLLREYLHIDMKISNPPESVKMDLERIIDDFIFICFFTGNDFLPHMPTLEIHERATDLLIHVYKEEFKNLGGYLVDIQRIEDKKGEYVKLKRVEKFILSVGEYEEKIFKKRSEIRDRRLRRVQSELSNAEDAEDQECTEVNLGSSLGSTDHAFHAKKTLSIVGPSTDLDEKLTSSSEVVNKATNYSEVLNNTSELKQKLKNYIRFQSDTFKNGGLLSDKVKLGVQGWRKRYYEVKFSAKTPEEMERTRKSLVEKYTEGLCWVLKYYFSGVPSWTWFYPYHYSPFASDLKGLTQVNVKFQKGQPLKPFDQLLAVLPPNSGHALPEVYKKLMVDKDSIILDFYPTSFQIDADGKRFMWQAICKVPFIQEDRLLAETRKAEKELKGHERERNAETADRLFASNSSGLGEQISSIYESCPSLNQNDTIKINNMLSDGVSGFMHLYKEKDQEVFCVFYRLPLDYIPIPHLVEGVNIPEKTITEKDIVETSLWHEFNGSAPHRVLFNQNHNLKSCPTNKEPEIIYKYAGIRWDEGRGKIDNSTVQTRPSPAFRSHAQCVGNSFSPSAARASTSASSLNWRLEKQHAQCAGNSFSPSAARTSTSASSLNWRFEKQLKTVDSYNAWSRRRNTEEGSWRNSSTSNNTSPSWRQIQPIHSSSAGKQAHGRGQYVPKTSTDSLNTRSRYGSNNR</sequence>
<keyword evidence="4 6" id="KW-0378">Hydrolase</keyword>
<keyword evidence="12" id="KW-1185">Reference proteome</keyword>
<comment type="caution">
    <text evidence="11">The sequence shown here is derived from an EMBL/GenBank/DDBJ whole genome shotgun (WGS) entry which is preliminary data.</text>
</comment>
<feature type="region of interest" description="Disordered" evidence="8">
    <location>
        <begin position="945"/>
        <end position="1006"/>
    </location>
</feature>
<comment type="similarity">
    <text evidence="1 6">Belongs to the 5'-3' exonuclease family. XRN2/RAT1 subfamily.</text>
</comment>
<dbReference type="InterPro" id="IPR004859">
    <property type="entry name" value="Xrn1_N"/>
</dbReference>
<evidence type="ECO:0000256" key="1">
    <source>
        <dbReference type="ARBA" id="ARBA00006994"/>
    </source>
</evidence>
<dbReference type="EMBL" id="JBJUIK010000009">
    <property type="protein sequence ID" value="KAL3518608.1"/>
    <property type="molecule type" value="Genomic_DNA"/>
</dbReference>
<dbReference type="PIRSF" id="PIRSF037239">
    <property type="entry name" value="Exonuclease_Xrn2"/>
    <property type="match status" value="1"/>
</dbReference>
<feature type="compositionally biased region" description="Low complexity" evidence="8">
    <location>
        <begin position="952"/>
        <end position="966"/>
    </location>
</feature>
<name>A0ABD2ZGT5_9GENT</name>
<evidence type="ECO:0000259" key="10">
    <source>
        <dbReference type="Pfam" id="PF17846"/>
    </source>
</evidence>
<dbReference type="InterPro" id="IPR017151">
    <property type="entry name" value="Xrn2/3/4"/>
</dbReference>
<dbReference type="PANTHER" id="PTHR12341">
    <property type="entry name" value="5'-&gt;3' EXORIBONUCLEASE"/>
    <property type="match status" value="1"/>
</dbReference>
<dbReference type="AlphaFoldDB" id="A0ABD2ZGT5"/>
<keyword evidence="7" id="KW-0175">Coiled coil</keyword>
<gene>
    <name evidence="11" type="ORF">ACH5RR_021197</name>
</gene>
<dbReference type="PANTHER" id="PTHR12341:SF62">
    <property type="entry name" value="5'-3' EXORIBONUCLEASE 3-LIKE"/>
    <property type="match status" value="1"/>
</dbReference>
<dbReference type="Proteomes" id="UP001630127">
    <property type="component" value="Unassembled WGS sequence"/>
</dbReference>
<dbReference type="CDD" id="cd18673">
    <property type="entry name" value="PIN_XRN1-2-like"/>
    <property type="match status" value="1"/>
</dbReference>
<evidence type="ECO:0000256" key="8">
    <source>
        <dbReference type="SAM" id="MobiDB-lite"/>
    </source>
</evidence>
<dbReference type="Pfam" id="PF03159">
    <property type="entry name" value="XRN_N"/>
    <property type="match status" value="1"/>
</dbReference>
<dbReference type="Gene3D" id="1.25.40.1050">
    <property type="match status" value="1"/>
</dbReference>
<evidence type="ECO:0000313" key="12">
    <source>
        <dbReference type="Proteomes" id="UP001630127"/>
    </source>
</evidence>
<keyword evidence="3 6" id="KW-0540">Nuclease</keyword>
<protein>
    <recommendedName>
        <fullName evidence="6">5'-3' exoribonuclease</fullName>
        <ecNumber evidence="6">3.1.13.-</ecNumber>
    </recommendedName>
</protein>
<feature type="compositionally biased region" description="Polar residues" evidence="8">
    <location>
        <begin position="988"/>
        <end position="1006"/>
    </location>
</feature>
<evidence type="ECO:0000256" key="5">
    <source>
        <dbReference type="ARBA" id="ARBA00022839"/>
    </source>
</evidence>
<keyword evidence="2 6" id="KW-0507">mRNA processing</keyword>
<reference evidence="11 12" key="1">
    <citation type="submission" date="2024-11" db="EMBL/GenBank/DDBJ databases">
        <title>A near-complete genome assembly of Cinchona calisaya.</title>
        <authorList>
            <person name="Lian D.C."/>
            <person name="Zhao X.W."/>
            <person name="Wei L."/>
        </authorList>
    </citation>
    <scope>NUCLEOTIDE SEQUENCE [LARGE SCALE GENOMIC DNA]</scope>
    <source>
        <tissue evidence="11">Nenye</tissue>
    </source>
</reference>
<accession>A0ABD2ZGT5</accession>
<feature type="coiled-coil region" evidence="7">
    <location>
        <begin position="690"/>
        <end position="717"/>
    </location>
</feature>
<feature type="region of interest" description="Disordered" evidence="8">
    <location>
        <begin position="278"/>
        <end position="301"/>
    </location>
</feature>
<evidence type="ECO:0000256" key="4">
    <source>
        <dbReference type="ARBA" id="ARBA00022801"/>
    </source>
</evidence>
<evidence type="ECO:0000256" key="6">
    <source>
        <dbReference type="PIRNR" id="PIRNR037239"/>
    </source>
</evidence>
<feature type="domain" description="Xrn1 helical" evidence="10">
    <location>
        <begin position="344"/>
        <end position="804"/>
    </location>
</feature>
<evidence type="ECO:0000256" key="2">
    <source>
        <dbReference type="ARBA" id="ARBA00022664"/>
    </source>
</evidence>
<evidence type="ECO:0000256" key="3">
    <source>
        <dbReference type="ARBA" id="ARBA00022722"/>
    </source>
</evidence>
<dbReference type="InterPro" id="IPR041412">
    <property type="entry name" value="Xrn1_helical"/>
</dbReference>
<dbReference type="Pfam" id="PF17846">
    <property type="entry name" value="XRN_M"/>
    <property type="match status" value="1"/>
</dbReference>
<dbReference type="EC" id="3.1.13.-" evidence="6"/>
<keyword evidence="5 6" id="KW-0269">Exonuclease</keyword>
<evidence type="ECO:0000259" key="9">
    <source>
        <dbReference type="Pfam" id="PF03159"/>
    </source>
</evidence>
<organism evidence="11 12">
    <name type="scientific">Cinchona calisaya</name>
    <dbReference type="NCBI Taxonomy" id="153742"/>
    <lineage>
        <taxon>Eukaryota</taxon>
        <taxon>Viridiplantae</taxon>
        <taxon>Streptophyta</taxon>
        <taxon>Embryophyta</taxon>
        <taxon>Tracheophyta</taxon>
        <taxon>Spermatophyta</taxon>
        <taxon>Magnoliopsida</taxon>
        <taxon>eudicotyledons</taxon>
        <taxon>Gunneridae</taxon>
        <taxon>Pentapetalae</taxon>
        <taxon>asterids</taxon>
        <taxon>lamiids</taxon>
        <taxon>Gentianales</taxon>
        <taxon>Rubiaceae</taxon>
        <taxon>Cinchonoideae</taxon>
        <taxon>Cinchoneae</taxon>
        <taxon>Cinchona</taxon>
    </lineage>
</organism>
<dbReference type="GO" id="GO:0004534">
    <property type="term" value="F:5'-3' RNA exonuclease activity"/>
    <property type="evidence" value="ECO:0007669"/>
    <property type="project" value="UniProtKB-UniRule"/>
</dbReference>